<reference evidence="1" key="1">
    <citation type="submission" date="2023-10" db="EMBL/GenBank/DDBJ databases">
        <title>Genome assemblies of two species of porcelain crab, Petrolisthes cinctipes and Petrolisthes manimaculis (Anomura: Porcellanidae).</title>
        <authorList>
            <person name="Angst P."/>
        </authorList>
    </citation>
    <scope>NUCLEOTIDE SEQUENCE</scope>
    <source>
        <strain evidence="1">PB745_01</strain>
        <tissue evidence="1">Gill</tissue>
    </source>
</reference>
<gene>
    <name evidence="1" type="ORF">Pcinc_041030</name>
</gene>
<dbReference type="Proteomes" id="UP001286313">
    <property type="component" value="Unassembled WGS sequence"/>
</dbReference>
<sequence length="101" mass="11361">MLENCFELRTPSHYTHLTQSLSYPPIHLSTQSLSYQPTLLPIHLPTQSLSYQPTLLPTHPLAYPVPLLPTQPTYQPAYPVRLLPTHPPIHLPPQPLLPASC</sequence>
<proteinExistence type="predicted"/>
<dbReference type="AlphaFoldDB" id="A0AAE1BKY2"/>
<dbReference type="EMBL" id="JAWQEG010007453">
    <property type="protein sequence ID" value="KAK3852383.1"/>
    <property type="molecule type" value="Genomic_DNA"/>
</dbReference>
<accession>A0AAE1BKY2</accession>
<organism evidence="1 2">
    <name type="scientific">Petrolisthes cinctipes</name>
    <name type="common">Flat porcelain crab</name>
    <dbReference type="NCBI Taxonomy" id="88211"/>
    <lineage>
        <taxon>Eukaryota</taxon>
        <taxon>Metazoa</taxon>
        <taxon>Ecdysozoa</taxon>
        <taxon>Arthropoda</taxon>
        <taxon>Crustacea</taxon>
        <taxon>Multicrustacea</taxon>
        <taxon>Malacostraca</taxon>
        <taxon>Eumalacostraca</taxon>
        <taxon>Eucarida</taxon>
        <taxon>Decapoda</taxon>
        <taxon>Pleocyemata</taxon>
        <taxon>Anomura</taxon>
        <taxon>Galatheoidea</taxon>
        <taxon>Porcellanidae</taxon>
        <taxon>Petrolisthes</taxon>
    </lineage>
</organism>
<comment type="caution">
    <text evidence="1">The sequence shown here is derived from an EMBL/GenBank/DDBJ whole genome shotgun (WGS) entry which is preliminary data.</text>
</comment>
<name>A0AAE1BKY2_PETCI</name>
<keyword evidence="2" id="KW-1185">Reference proteome</keyword>
<evidence type="ECO:0000313" key="1">
    <source>
        <dbReference type="EMBL" id="KAK3852383.1"/>
    </source>
</evidence>
<protein>
    <submittedName>
        <fullName evidence="1">Uncharacterized protein</fullName>
    </submittedName>
</protein>
<evidence type="ECO:0000313" key="2">
    <source>
        <dbReference type="Proteomes" id="UP001286313"/>
    </source>
</evidence>